<dbReference type="SUPFAM" id="SSF53092">
    <property type="entry name" value="Creatinase/prolidase N-terminal domain"/>
    <property type="match status" value="1"/>
</dbReference>
<dbReference type="InterPro" id="IPR036005">
    <property type="entry name" value="Creatinase/aminopeptidase-like"/>
</dbReference>
<keyword evidence="7" id="KW-1185">Reference proteome</keyword>
<dbReference type="InterPro" id="IPR029149">
    <property type="entry name" value="Creatin/AminoP/Spt16_N"/>
</dbReference>
<evidence type="ECO:0000313" key="7">
    <source>
        <dbReference type="Proteomes" id="UP001141327"/>
    </source>
</evidence>
<comment type="caution">
    <text evidence="6">The sequence shown here is derived from an EMBL/GenBank/DDBJ whole genome shotgun (WGS) entry which is preliminary data.</text>
</comment>
<dbReference type="Pfam" id="PF16188">
    <property type="entry name" value="Peptidase_M24_C"/>
    <property type="match status" value="1"/>
</dbReference>
<keyword evidence="1" id="KW-0479">Metal-binding</keyword>
<dbReference type="EMBL" id="JAPMOS010000037">
    <property type="protein sequence ID" value="KAJ4457933.1"/>
    <property type="molecule type" value="Genomic_DNA"/>
</dbReference>
<sequence length="651" mass="71152">MTTLAQLRQLMALQNLQAYIVPSSDEHSSEYVAEGDKKREFLSGFRGSAGTALVTQTNALIYTDSRYWLQAEKELDKRNWELCRTGSPIHFLTDVNAFSASGRIGLNPNLFSVESIDRMMESLPNARQRIVGVENDLIDQLWATRPRYPNTPLLDLGLEFSGVSCADKLARVRAQLARRHGAGAMLFVSALDEVMWVLNIRGGDIPYSPLARAHLLIGPTSAHLFTDSPAPVALQSRLASDSVQIHPYGEVAAALSQLCQGQLVVIDPSSCSWASCSILSGVAAGVQSAPSPIGPMKAVKNDVEMAGMKRAHTRDSVALVRFLHWLDNQAAAMHSRTAAPPQLHEMDLCERLVAFRAQGQYWQGESFAPIVAADAHGAIVHYEPHPATDTMPAENGPVGPESMVLIDTGGQYLDGTTDVTRTVHMGQPSDLQREVFTRVLKGFLAIHSTPFPLRGYASGSMFDTLARQALWRVGLDYGHGTGHGVGHFLGVHEHPPRISPRLQPGDMVLEPGMVVTVEPGCYLEGRFGVRIENLVRVDAAPGPLALLAESSEGCRWAQMLPLTLVPIQVRLPLPFAPACRHSPECGELVVPPSRHPDLPATVAQRRMIKVELLSGEERDWLNGYHRAIAETLCPLLEPAVAEWLRKETEPL</sequence>
<dbReference type="Gene3D" id="3.90.230.10">
    <property type="entry name" value="Creatinase/methionine aminopeptidase superfamily"/>
    <property type="match status" value="2"/>
</dbReference>
<feature type="domain" description="Peptidase M24 C-terminal" evidence="5">
    <location>
        <begin position="604"/>
        <end position="651"/>
    </location>
</feature>
<dbReference type="InterPro" id="IPR000587">
    <property type="entry name" value="Creatinase_N"/>
</dbReference>
<evidence type="ECO:0000259" key="4">
    <source>
        <dbReference type="Pfam" id="PF01321"/>
    </source>
</evidence>
<evidence type="ECO:0000256" key="1">
    <source>
        <dbReference type="ARBA" id="ARBA00022723"/>
    </source>
</evidence>
<organism evidence="6 7">
    <name type="scientific">Paratrimastix pyriformis</name>
    <dbReference type="NCBI Taxonomy" id="342808"/>
    <lineage>
        <taxon>Eukaryota</taxon>
        <taxon>Metamonada</taxon>
        <taxon>Preaxostyla</taxon>
        <taxon>Paratrimastigidae</taxon>
        <taxon>Paratrimastix</taxon>
    </lineage>
</organism>
<keyword evidence="6" id="KW-0645">Protease</keyword>
<name>A0ABQ8UF95_9EUKA</name>
<dbReference type="Pfam" id="PF01321">
    <property type="entry name" value="Creatinase_N"/>
    <property type="match status" value="1"/>
</dbReference>
<dbReference type="PANTHER" id="PTHR43763:SF6">
    <property type="entry name" value="XAA-PRO AMINOPEPTIDASE 1"/>
    <property type="match status" value="1"/>
</dbReference>
<evidence type="ECO:0000259" key="3">
    <source>
        <dbReference type="Pfam" id="PF00557"/>
    </source>
</evidence>
<proteinExistence type="predicted"/>
<dbReference type="Pfam" id="PF16189">
    <property type="entry name" value="Creatinase_N_2"/>
    <property type="match status" value="1"/>
</dbReference>
<keyword evidence="2" id="KW-0378">Hydrolase</keyword>
<dbReference type="Proteomes" id="UP001141327">
    <property type="component" value="Unassembled WGS sequence"/>
</dbReference>
<dbReference type="Gene3D" id="3.40.350.10">
    <property type="entry name" value="Creatinase/prolidase N-terminal domain"/>
    <property type="match status" value="2"/>
</dbReference>
<dbReference type="GO" id="GO:0004177">
    <property type="term" value="F:aminopeptidase activity"/>
    <property type="evidence" value="ECO:0007669"/>
    <property type="project" value="UniProtKB-KW"/>
</dbReference>
<evidence type="ECO:0000259" key="5">
    <source>
        <dbReference type="Pfam" id="PF16188"/>
    </source>
</evidence>
<dbReference type="PANTHER" id="PTHR43763">
    <property type="entry name" value="XAA-PRO AMINOPEPTIDASE 1"/>
    <property type="match status" value="1"/>
</dbReference>
<dbReference type="InterPro" id="IPR000994">
    <property type="entry name" value="Pept_M24"/>
</dbReference>
<gene>
    <name evidence="6" type="ORF">PAPYR_6459</name>
</gene>
<feature type="domain" description="Peptidase M24" evidence="3">
    <location>
        <begin position="307"/>
        <end position="538"/>
    </location>
</feature>
<accession>A0ABQ8UF95</accession>
<evidence type="ECO:0000313" key="6">
    <source>
        <dbReference type="EMBL" id="KAJ4457933.1"/>
    </source>
</evidence>
<keyword evidence="6" id="KW-0031">Aminopeptidase</keyword>
<reference evidence="6" key="1">
    <citation type="journal article" date="2022" name="bioRxiv">
        <title>Genomics of Preaxostyla Flagellates Illuminates Evolutionary Transitions and the Path Towards Mitochondrial Loss.</title>
        <authorList>
            <person name="Novak L.V.F."/>
            <person name="Treitli S.C."/>
            <person name="Pyrih J."/>
            <person name="Halakuc P."/>
            <person name="Pipaliya S.V."/>
            <person name="Vacek V."/>
            <person name="Brzon O."/>
            <person name="Soukal P."/>
            <person name="Eme L."/>
            <person name="Dacks J.B."/>
            <person name="Karnkowska A."/>
            <person name="Elias M."/>
            <person name="Hampl V."/>
        </authorList>
    </citation>
    <scope>NUCLEOTIDE SEQUENCE</scope>
    <source>
        <strain evidence="6">RCP-MX</strain>
    </source>
</reference>
<evidence type="ECO:0000256" key="2">
    <source>
        <dbReference type="ARBA" id="ARBA00022801"/>
    </source>
</evidence>
<dbReference type="Pfam" id="PF00557">
    <property type="entry name" value="Peptidase_M24"/>
    <property type="match status" value="1"/>
</dbReference>
<dbReference type="InterPro" id="IPR032416">
    <property type="entry name" value="Peptidase_M24_C"/>
</dbReference>
<protein>
    <submittedName>
        <fullName evidence="6">Xaa-Pro aminopeptidase 1</fullName>
    </submittedName>
</protein>
<dbReference type="InterPro" id="IPR050422">
    <property type="entry name" value="X-Pro_aminopeptidase_P"/>
</dbReference>
<dbReference type="SUPFAM" id="SSF55920">
    <property type="entry name" value="Creatinase/aminopeptidase"/>
    <property type="match status" value="1"/>
</dbReference>
<feature type="domain" description="Creatinase N-terminal" evidence="4">
    <location>
        <begin position="4"/>
        <end position="135"/>
    </location>
</feature>